<protein>
    <submittedName>
        <fullName evidence="8">TPR repeat-containing serine/threonine protein kinase</fullName>
    </submittedName>
</protein>
<keyword evidence="1" id="KW-0808">Transferase</keyword>
<feature type="binding site" evidence="6">
    <location>
        <position position="80"/>
    </location>
    <ligand>
        <name>ATP</name>
        <dbReference type="ChEBI" id="CHEBI:30616"/>
    </ligand>
</feature>
<evidence type="ECO:0000256" key="6">
    <source>
        <dbReference type="PROSITE-ProRule" id="PRU10141"/>
    </source>
</evidence>
<name>A0A1Z4JBP5_LEPBY</name>
<dbReference type="InterPro" id="IPR017441">
    <property type="entry name" value="Protein_kinase_ATP_BS"/>
</dbReference>
<dbReference type="PROSITE" id="PS50005">
    <property type="entry name" value="TPR"/>
    <property type="match status" value="2"/>
</dbReference>
<sequence length="690" mass="77258">MSIQCSVCFHENLDSAIACALCGNPLVDSTTQRTTALIHLPPGMTLKQGTYRIDSTLGTGGFGITYRGFDLRQQRPIAIKENFPDREVSRQGRTVLWAVSRKQQREMIDGFLREAQRLSRCQHPNIVEVYDWFEENNTAYIVMALVSGRSLQEIWEAEGILSEARVKRYFIQVSEALGVVHQHDLLHRDIKPANILINDQDQAILIDFGTAREFTQGKTSHMTRYLSGAYAPPEQYTVRAKRNPSTDIYALCASMYELLTGELPLEAPERLLSDRLKPPRQIVSGISDLMERVILTGMRIDANDRFQSTTELIQALQTGKFTSPSLVRSRRLVEQAHLQEAAQSYQKYLADTPNDAIALTELAIVLLHLGQDATCQTIAEQALQLTQTDGRLYGILGLLHCRSARWREAVELLQQGVDLAPQQAWIAANLAWALGKSGQWQSAQSAIDHSLALEQQSVFALGVKAWIAAHQKNWRIVIPSARLAITQSKQSQGAQHHQIWIYPCLLMALDAVTNPQSPDLELALQEAIAIDSGFAWGFRAWKQAQKAQWKLALNDFSQAVQKSQKSDWMSWNLGVVQEKLDQTQAAIGTYQTLPQSADACLRLGILFAQQSQWSIAQSYLEQAIQLQPSLASAHHNLAWVLSNLSQQGSLKDEREVRSCYSLAVQLYLEQGNLAMANQIQDAFRAIGMDL</sequence>
<dbReference type="InterPro" id="IPR008271">
    <property type="entry name" value="Ser/Thr_kinase_AS"/>
</dbReference>
<dbReference type="AlphaFoldDB" id="A0A1Z4JBP5"/>
<dbReference type="Pfam" id="PF00069">
    <property type="entry name" value="Pkinase"/>
    <property type="match status" value="1"/>
</dbReference>
<dbReference type="SUPFAM" id="SSF48452">
    <property type="entry name" value="TPR-like"/>
    <property type="match status" value="1"/>
</dbReference>
<organism evidence="8 9">
    <name type="scientific">Leptolyngbya boryana NIES-2135</name>
    <dbReference type="NCBI Taxonomy" id="1973484"/>
    <lineage>
        <taxon>Bacteria</taxon>
        <taxon>Bacillati</taxon>
        <taxon>Cyanobacteriota</taxon>
        <taxon>Cyanophyceae</taxon>
        <taxon>Leptolyngbyales</taxon>
        <taxon>Leptolyngbyaceae</taxon>
        <taxon>Leptolyngbya group</taxon>
        <taxon>Leptolyngbya</taxon>
    </lineage>
</organism>
<dbReference type="InterPro" id="IPR011990">
    <property type="entry name" value="TPR-like_helical_dom_sf"/>
</dbReference>
<dbReference type="Gene3D" id="3.30.200.20">
    <property type="entry name" value="Phosphorylase Kinase, domain 1"/>
    <property type="match status" value="1"/>
</dbReference>
<dbReference type="Gene3D" id="1.10.510.10">
    <property type="entry name" value="Transferase(Phosphotransferase) domain 1"/>
    <property type="match status" value="1"/>
</dbReference>
<dbReference type="Pfam" id="PF13432">
    <property type="entry name" value="TPR_16"/>
    <property type="match status" value="1"/>
</dbReference>
<evidence type="ECO:0000256" key="5">
    <source>
        <dbReference type="PROSITE-ProRule" id="PRU00339"/>
    </source>
</evidence>
<keyword evidence="4 6" id="KW-0067">ATP-binding</keyword>
<dbReference type="PANTHER" id="PTHR43289:SF34">
    <property type="entry name" value="SERINE_THREONINE-PROTEIN KINASE YBDM-RELATED"/>
    <property type="match status" value="1"/>
</dbReference>
<dbReference type="PROSITE" id="PS00107">
    <property type="entry name" value="PROTEIN_KINASE_ATP"/>
    <property type="match status" value="1"/>
</dbReference>
<feature type="repeat" description="TPR" evidence="5">
    <location>
        <begin position="390"/>
        <end position="423"/>
    </location>
</feature>
<feature type="domain" description="Protein kinase" evidence="7">
    <location>
        <begin position="51"/>
        <end position="326"/>
    </location>
</feature>
<dbReference type="CDD" id="cd14014">
    <property type="entry name" value="STKc_PknB_like"/>
    <property type="match status" value="1"/>
</dbReference>
<proteinExistence type="predicted"/>
<evidence type="ECO:0000259" key="7">
    <source>
        <dbReference type="PROSITE" id="PS50011"/>
    </source>
</evidence>
<dbReference type="PANTHER" id="PTHR43289">
    <property type="entry name" value="MITOGEN-ACTIVATED PROTEIN KINASE KINASE KINASE 20-RELATED"/>
    <property type="match status" value="1"/>
</dbReference>
<keyword evidence="3 8" id="KW-0418">Kinase</keyword>
<evidence type="ECO:0000256" key="4">
    <source>
        <dbReference type="ARBA" id="ARBA00022840"/>
    </source>
</evidence>
<dbReference type="PROSITE" id="PS50011">
    <property type="entry name" value="PROTEIN_KINASE_DOM"/>
    <property type="match status" value="1"/>
</dbReference>
<evidence type="ECO:0000256" key="1">
    <source>
        <dbReference type="ARBA" id="ARBA00022679"/>
    </source>
</evidence>
<feature type="repeat" description="TPR" evidence="5">
    <location>
        <begin position="597"/>
        <end position="630"/>
    </location>
</feature>
<dbReference type="SMART" id="SM00028">
    <property type="entry name" value="TPR"/>
    <property type="match status" value="5"/>
</dbReference>
<keyword evidence="2 6" id="KW-0547">Nucleotide-binding</keyword>
<keyword evidence="8" id="KW-0723">Serine/threonine-protein kinase</keyword>
<dbReference type="SMART" id="SM00220">
    <property type="entry name" value="S_TKc"/>
    <property type="match status" value="1"/>
</dbReference>
<dbReference type="GO" id="GO:0004674">
    <property type="term" value="F:protein serine/threonine kinase activity"/>
    <property type="evidence" value="ECO:0007669"/>
    <property type="project" value="UniProtKB-KW"/>
</dbReference>
<evidence type="ECO:0000256" key="2">
    <source>
        <dbReference type="ARBA" id="ARBA00022741"/>
    </source>
</evidence>
<dbReference type="EMBL" id="AP018203">
    <property type="protein sequence ID" value="BAY54156.1"/>
    <property type="molecule type" value="Genomic_DNA"/>
</dbReference>
<reference evidence="8 9" key="1">
    <citation type="submission" date="2017-06" db="EMBL/GenBank/DDBJ databases">
        <title>Genome sequencing of cyanobaciteial culture collection at National Institute for Environmental Studies (NIES).</title>
        <authorList>
            <person name="Hirose Y."/>
            <person name="Shimura Y."/>
            <person name="Fujisawa T."/>
            <person name="Nakamura Y."/>
            <person name="Kawachi M."/>
        </authorList>
    </citation>
    <scope>NUCLEOTIDE SEQUENCE [LARGE SCALE GENOMIC DNA]</scope>
    <source>
        <strain evidence="8 9">NIES-2135</strain>
    </source>
</reference>
<dbReference type="InterPro" id="IPR000719">
    <property type="entry name" value="Prot_kinase_dom"/>
</dbReference>
<evidence type="ECO:0000313" key="8">
    <source>
        <dbReference type="EMBL" id="BAY54156.1"/>
    </source>
</evidence>
<dbReference type="InterPro" id="IPR011009">
    <property type="entry name" value="Kinase-like_dom_sf"/>
</dbReference>
<dbReference type="SUPFAM" id="SSF56112">
    <property type="entry name" value="Protein kinase-like (PK-like)"/>
    <property type="match status" value="1"/>
</dbReference>
<keyword evidence="9" id="KW-1185">Reference proteome</keyword>
<gene>
    <name evidence="8" type="ORF">NIES2135_09700</name>
</gene>
<dbReference type="Proteomes" id="UP000217895">
    <property type="component" value="Chromosome"/>
</dbReference>
<evidence type="ECO:0000256" key="3">
    <source>
        <dbReference type="ARBA" id="ARBA00022777"/>
    </source>
</evidence>
<dbReference type="Gene3D" id="1.25.40.10">
    <property type="entry name" value="Tetratricopeptide repeat domain"/>
    <property type="match status" value="2"/>
</dbReference>
<evidence type="ECO:0000313" key="9">
    <source>
        <dbReference type="Proteomes" id="UP000217895"/>
    </source>
</evidence>
<dbReference type="PROSITE" id="PS00108">
    <property type="entry name" value="PROTEIN_KINASE_ST"/>
    <property type="match status" value="1"/>
</dbReference>
<dbReference type="InterPro" id="IPR019734">
    <property type="entry name" value="TPR_rpt"/>
</dbReference>
<dbReference type="GO" id="GO:0005524">
    <property type="term" value="F:ATP binding"/>
    <property type="evidence" value="ECO:0007669"/>
    <property type="project" value="UniProtKB-UniRule"/>
</dbReference>
<keyword evidence="5" id="KW-0802">TPR repeat</keyword>
<accession>A0A1Z4JBP5</accession>